<dbReference type="CDD" id="cd21133">
    <property type="entry name" value="EVE"/>
    <property type="match status" value="1"/>
</dbReference>
<dbReference type="OrthoDB" id="9791347at2"/>
<dbReference type="eggNOG" id="COG2947">
    <property type="taxonomic scope" value="Bacteria"/>
</dbReference>
<protein>
    <recommendedName>
        <fullName evidence="1">EVE domain-containing protein</fullName>
    </recommendedName>
</protein>
<dbReference type="InterPro" id="IPR047197">
    <property type="entry name" value="THYN1-like_EVE"/>
</dbReference>
<accession>Q0VPH5</accession>
<dbReference type="HOGENOM" id="CLU_041799_2_2_6"/>
<dbReference type="AlphaFoldDB" id="Q0VPH5"/>
<dbReference type="Pfam" id="PF01878">
    <property type="entry name" value="EVE"/>
    <property type="match status" value="1"/>
</dbReference>
<dbReference type="InterPro" id="IPR002740">
    <property type="entry name" value="EVE_domain"/>
</dbReference>
<dbReference type="Proteomes" id="UP000008871">
    <property type="component" value="Chromosome"/>
</dbReference>
<feature type="domain" description="EVE" evidence="1">
    <location>
        <begin position="4"/>
        <end position="151"/>
    </location>
</feature>
<keyword evidence="3" id="KW-1185">Reference proteome</keyword>
<dbReference type="Gene3D" id="3.10.590.10">
    <property type="entry name" value="ph1033 like domains"/>
    <property type="match status" value="1"/>
</dbReference>
<gene>
    <name evidence="2" type="ordered locus">ABO_1475</name>
</gene>
<dbReference type="InterPro" id="IPR015947">
    <property type="entry name" value="PUA-like_sf"/>
</dbReference>
<dbReference type="PANTHER" id="PTHR14087">
    <property type="entry name" value="THYMOCYTE NUCLEAR PROTEIN 1"/>
    <property type="match status" value="1"/>
</dbReference>
<dbReference type="PANTHER" id="PTHR14087:SF7">
    <property type="entry name" value="THYMOCYTE NUCLEAR PROTEIN 1"/>
    <property type="match status" value="1"/>
</dbReference>
<sequence>MSPIWLLKTEPDAFSIDDLRDSKNATSGWDGVRNYQARNRLRDEMKAGDTVLIYHSSCAVPAIVGEAVVTSDPYPDPTQFDPASDGYDARSRQDHPRWYQADVQYVCHYPHPLTLKQIQHHPEFADMELVVRPRLSVQKVSERQLQLIRQMCQLVSATA</sequence>
<dbReference type="STRING" id="393595.ABO_1475"/>
<organism evidence="2 3">
    <name type="scientific">Alcanivorax borkumensis (strain ATCC 700651 / DSM 11573 / NCIMB 13689 / SK2)</name>
    <dbReference type="NCBI Taxonomy" id="393595"/>
    <lineage>
        <taxon>Bacteria</taxon>
        <taxon>Pseudomonadati</taxon>
        <taxon>Pseudomonadota</taxon>
        <taxon>Gammaproteobacteria</taxon>
        <taxon>Oceanospirillales</taxon>
        <taxon>Alcanivoracaceae</taxon>
        <taxon>Alcanivorax</taxon>
    </lineage>
</organism>
<dbReference type="InterPro" id="IPR052181">
    <property type="entry name" value="5hmC_binding"/>
</dbReference>
<dbReference type="SUPFAM" id="SSF88697">
    <property type="entry name" value="PUA domain-like"/>
    <property type="match status" value="1"/>
</dbReference>
<evidence type="ECO:0000259" key="1">
    <source>
        <dbReference type="Pfam" id="PF01878"/>
    </source>
</evidence>
<dbReference type="RefSeq" id="WP_011588756.1">
    <property type="nucleotide sequence ID" value="NC_008260.1"/>
</dbReference>
<dbReference type="KEGG" id="abo:ABO_1475"/>
<name>Q0VPH5_ALCBS</name>
<evidence type="ECO:0000313" key="2">
    <source>
        <dbReference type="EMBL" id="CAL16923.1"/>
    </source>
</evidence>
<evidence type="ECO:0000313" key="3">
    <source>
        <dbReference type="Proteomes" id="UP000008871"/>
    </source>
</evidence>
<proteinExistence type="predicted"/>
<dbReference type="EMBL" id="AM286690">
    <property type="protein sequence ID" value="CAL16923.1"/>
    <property type="molecule type" value="Genomic_DNA"/>
</dbReference>
<reference evidence="2 3" key="1">
    <citation type="journal article" date="2006" name="Nat. Biotechnol.">
        <title>Genome sequence of the ubiquitous hydrocarbon-degrading marine bacterium Alcanivorax borkumensis.</title>
        <authorList>
            <person name="Schneiker S."/>
            <person name="Martins dos Santos V.A.P."/>
            <person name="Bartels D."/>
            <person name="Bekel T."/>
            <person name="Brecht M."/>
            <person name="Buhrmester J."/>
            <person name="Chernikova T.N."/>
            <person name="Denaro R."/>
            <person name="Ferrer M."/>
            <person name="Gertler C."/>
            <person name="Goesmann A."/>
            <person name="Golyshina O.V."/>
            <person name="Kaminski F."/>
            <person name="Khachane A.N."/>
            <person name="Lang S."/>
            <person name="Linke B."/>
            <person name="McHardy A.C."/>
            <person name="Meyer F."/>
            <person name="Nechitaylo T."/>
            <person name="Puehler A."/>
            <person name="Regenhardt D."/>
            <person name="Rupp O."/>
            <person name="Sabirova J.S."/>
            <person name="Selbitschka W."/>
            <person name="Yakimov M.M."/>
            <person name="Timmis K.N."/>
            <person name="Vorhoelter F.-J."/>
            <person name="Weidner S."/>
            <person name="Kaiser O."/>
            <person name="Golyshin P.N."/>
        </authorList>
    </citation>
    <scope>NUCLEOTIDE SEQUENCE [LARGE SCALE GENOMIC DNA]</scope>
    <source>
        <strain evidence="3">ATCC 700651 / DSM 11573 / NCIMB 13689 / SK2</strain>
    </source>
</reference>